<dbReference type="Gene3D" id="3.30.200.20">
    <property type="entry name" value="Phosphorylase Kinase, domain 1"/>
    <property type="match status" value="1"/>
</dbReference>
<accession>A0ABQ9XMU6</accession>
<sequence length="110" mass="12398">MTDLVKVPEGYEFVKIISSGGFGSVVEMRENATKNHYAGKMIQCLTETDKQRIDREVNRLKMFAHPWIVKFKEVVSMDNTKVIVMELGGKSLAAIVSEYAACGERMPRNV</sequence>
<dbReference type="EMBL" id="JARBJD010000092">
    <property type="protein sequence ID" value="KAK2953386.1"/>
    <property type="molecule type" value="Genomic_DNA"/>
</dbReference>
<dbReference type="PROSITE" id="PS50011">
    <property type="entry name" value="PROTEIN_KINASE_DOM"/>
    <property type="match status" value="1"/>
</dbReference>
<protein>
    <recommendedName>
        <fullName evidence="1">Protein kinase domain-containing protein</fullName>
    </recommendedName>
</protein>
<gene>
    <name evidence="2" type="ORF">BLNAU_11672</name>
</gene>
<reference evidence="2 3" key="1">
    <citation type="journal article" date="2022" name="bioRxiv">
        <title>Genomics of Preaxostyla Flagellates Illuminates Evolutionary Transitions and the Path Towards Mitochondrial Loss.</title>
        <authorList>
            <person name="Novak L.V.F."/>
            <person name="Treitli S.C."/>
            <person name="Pyrih J."/>
            <person name="Halakuc P."/>
            <person name="Pipaliya S.V."/>
            <person name="Vacek V."/>
            <person name="Brzon O."/>
            <person name="Soukal P."/>
            <person name="Eme L."/>
            <person name="Dacks J.B."/>
            <person name="Karnkowska A."/>
            <person name="Elias M."/>
            <person name="Hampl V."/>
        </authorList>
    </citation>
    <scope>NUCLEOTIDE SEQUENCE [LARGE SCALE GENOMIC DNA]</scope>
    <source>
        <strain evidence="2">NAU3</strain>
        <tissue evidence="2">Gut</tissue>
    </source>
</reference>
<proteinExistence type="predicted"/>
<dbReference type="Proteomes" id="UP001281761">
    <property type="component" value="Unassembled WGS sequence"/>
</dbReference>
<dbReference type="PANTHER" id="PTHR24347">
    <property type="entry name" value="SERINE/THREONINE-PROTEIN KINASE"/>
    <property type="match status" value="1"/>
</dbReference>
<dbReference type="Pfam" id="PF00069">
    <property type="entry name" value="Pkinase"/>
    <property type="match status" value="1"/>
</dbReference>
<dbReference type="InterPro" id="IPR000719">
    <property type="entry name" value="Prot_kinase_dom"/>
</dbReference>
<dbReference type="SUPFAM" id="SSF56112">
    <property type="entry name" value="Protein kinase-like (PK-like)"/>
    <property type="match status" value="1"/>
</dbReference>
<comment type="caution">
    <text evidence="2">The sequence shown here is derived from an EMBL/GenBank/DDBJ whole genome shotgun (WGS) entry which is preliminary data.</text>
</comment>
<name>A0ABQ9XMU6_9EUKA</name>
<evidence type="ECO:0000259" key="1">
    <source>
        <dbReference type="PROSITE" id="PS50011"/>
    </source>
</evidence>
<evidence type="ECO:0000313" key="2">
    <source>
        <dbReference type="EMBL" id="KAK2953386.1"/>
    </source>
</evidence>
<evidence type="ECO:0000313" key="3">
    <source>
        <dbReference type="Proteomes" id="UP001281761"/>
    </source>
</evidence>
<dbReference type="InterPro" id="IPR011009">
    <property type="entry name" value="Kinase-like_dom_sf"/>
</dbReference>
<feature type="domain" description="Protein kinase" evidence="1">
    <location>
        <begin position="11"/>
        <end position="110"/>
    </location>
</feature>
<organism evidence="2 3">
    <name type="scientific">Blattamonas nauphoetae</name>
    <dbReference type="NCBI Taxonomy" id="2049346"/>
    <lineage>
        <taxon>Eukaryota</taxon>
        <taxon>Metamonada</taxon>
        <taxon>Preaxostyla</taxon>
        <taxon>Oxymonadida</taxon>
        <taxon>Blattamonas</taxon>
    </lineage>
</organism>
<keyword evidence="3" id="KW-1185">Reference proteome</keyword>